<comment type="caution">
    <text evidence="1">The sequence shown here is derived from an EMBL/GenBank/DDBJ whole genome shotgun (WGS) entry which is preliminary data.</text>
</comment>
<gene>
    <name evidence="1" type="ORF">BDM02DRAFT_3099053</name>
</gene>
<name>A0ACB6ZBI7_THEGA</name>
<proteinExistence type="predicted"/>
<dbReference type="EMBL" id="MU118046">
    <property type="protein sequence ID" value="KAF9646874.1"/>
    <property type="molecule type" value="Genomic_DNA"/>
</dbReference>
<organism evidence="1 2">
    <name type="scientific">Thelephora ganbajun</name>
    <name type="common">Ganba fungus</name>
    <dbReference type="NCBI Taxonomy" id="370292"/>
    <lineage>
        <taxon>Eukaryota</taxon>
        <taxon>Fungi</taxon>
        <taxon>Dikarya</taxon>
        <taxon>Basidiomycota</taxon>
        <taxon>Agaricomycotina</taxon>
        <taxon>Agaricomycetes</taxon>
        <taxon>Thelephorales</taxon>
        <taxon>Thelephoraceae</taxon>
        <taxon>Thelephora</taxon>
    </lineage>
</organism>
<reference evidence="1" key="1">
    <citation type="submission" date="2019-10" db="EMBL/GenBank/DDBJ databases">
        <authorList>
            <consortium name="DOE Joint Genome Institute"/>
            <person name="Kuo A."/>
            <person name="Miyauchi S."/>
            <person name="Kiss E."/>
            <person name="Drula E."/>
            <person name="Kohler A."/>
            <person name="Sanchez-Garcia M."/>
            <person name="Andreopoulos B."/>
            <person name="Barry K.W."/>
            <person name="Bonito G."/>
            <person name="Buee M."/>
            <person name="Carver A."/>
            <person name="Chen C."/>
            <person name="Cichocki N."/>
            <person name="Clum A."/>
            <person name="Culley D."/>
            <person name="Crous P.W."/>
            <person name="Fauchery L."/>
            <person name="Girlanda M."/>
            <person name="Hayes R."/>
            <person name="Keri Z."/>
            <person name="Labutti K."/>
            <person name="Lipzen A."/>
            <person name="Lombard V."/>
            <person name="Magnuson J."/>
            <person name="Maillard F."/>
            <person name="Morin E."/>
            <person name="Murat C."/>
            <person name="Nolan M."/>
            <person name="Ohm R."/>
            <person name="Pangilinan J."/>
            <person name="Pereira M."/>
            <person name="Perotto S."/>
            <person name="Peter M."/>
            <person name="Riley R."/>
            <person name="Sitrit Y."/>
            <person name="Stielow B."/>
            <person name="Szollosi G."/>
            <person name="Zifcakova L."/>
            <person name="Stursova M."/>
            <person name="Spatafora J.W."/>
            <person name="Tedersoo L."/>
            <person name="Vaario L.-M."/>
            <person name="Yamada A."/>
            <person name="Yan M."/>
            <person name="Wang P."/>
            <person name="Xu J."/>
            <person name="Bruns T."/>
            <person name="Baldrian P."/>
            <person name="Vilgalys R."/>
            <person name="Henrissat B."/>
            <person name="Grigoriev I.V."/>
            <person name="Hibbett D."/>
            <person name="Nagy L.G."/>
            <person name="Martin F.M."/>
        </authorList>
    </citation>
    <scope>NUCLEOTIDE SEQUENCE</scope>
    <source>
        <strain evidence="1">P2</strain>
    </source>
</reference>
<accession>A0ACB6ZBI7</accession>
<dbReference type="Proteomes" id="UP000886501">
    <property type="component" value="Unassembled WGS sequence"/>
</dbReference>
<keyword evidence="2" id="KW-1185">Reference proteome</keyword>
<protein>
    <submittedName>
        <fullName evidence="1">Kinase-like protein</fullName>
    </submittedName>
</protein>
<sequence>MRCEYHASCRVQLWNHAYVDLTYFSHSSIPAWIRLLDRPLATDQRIALIKDIFSDDNETKVVRHLHGDDAQSFVDVIDEMMDTLAPWLRRKCLSTLCRICDRQGLLPRSVQIPLCFNQADIPLYEGGFANVWKGQHQGREAAVKVLKVYETSDFEKIMRRFCKEVMAWKALCHPNVLPLLGVTMGNRRFIMVSEWMADGNINEFVKARRNANRFELLSDVAWGLMYMHGEGVIHGDLKGANILINKHGHACLADFGLIAIVSDPACSTTLTSSTSAGTIRWMSPELLDPDQFGSKDGRPIKESDCYASGMVTYEILDGQQPFGSHNVHLVSGKVINGERPGRPLGAEGAWFTDGLWGMLEQCWSAQPKSRPAIKAILEHLEQASKTWQPFPPGAGDDIETDDGGSLFAVSHYRMVLHSVSNLMLTSNTLCSEANNSTG</sequence>
<evidence type="ECO:0000313" key="2">
    <source>
        <dbReference type="Proteomes" id="UP000886501"/>
    </source>
</evidence>
<evidence type="ECO:0000313" key="1">
    <source>
        <dbReference type="EMBL" id="KAF9646874.1"/>
    </source>
</evidence>
<reference evidence="1" key="2">
    <citation type="journal article" date="2020" name="Nat. Commun.">
        <title>Large-scale genome sequencing of mycorrhizal fungi provides insights into the early evolution of symbiotic traits.</title>
        <authorList>
            <person name="Miyauchi S."/>
            <person name="Kiss E."/>
            <person name="Kuo A."/>
            <person name="Drula E."/>
            <person name="Kohler A."/>
            <person name="Sanchez-Garcia M."/>
            <person name="Morin E."/>
            <person name="Andreopoulos B."/>
            <person name="Barry K.W."/>
            <person name="Bonito G."/>
            <person name="Buee M."/>
            <person name="Carver A."/>
            <person name="Chen C."/>
            <person name="Cichocki N."/>
            <person name="Clum A."/>
            <person name="Culley D."/>
            <person name="Crous P.W."/>
            <person name="Fauchery L."/>
            <person name="Girlanda M."/>
            <person name="Hayes R.D."/>
            <person name="Keri Z."/>
            <person name="LaButti K."/>
            <person name="Lipzen A."/>
            <person name="Lombard V."/>
            <person name="Magnuson J."/>
            <person name="Maillard F."/>
            <person name="Murat C."/>
            <person name="Nolan M."/>
            <person name="Ohm R.A."/>
            <person name="Pangilinan J."/>
            <person name="Pereira M.F."/>
            <person name="Perotto S."/>
            <person name="Peter M."/>
            <person name="Pfister S."/>
            <person name="Riley R."/>
            <person name="Sitrit Y."/>
            <person name="Stielow J.B."/>
            <person name="Szollosi G."/>
            <person name="Zifcakova L."/>
            <person name="Stursova M."/>
            <person name="Spatafora J.W."/>
            <person name="Tedersoo L."/>
            <person name="Vaario L.M."/>
            <person name="Yamada A."/>
            <person name="Yan M."/>
            <person name="Wang P."/>
            <person name="Xu J."/>
            <person name="Bruns T."/>
            <person name="Baldrian P."/>
            <person name="Vilgalys R."/>
            <person name="Dunand C."/>
            <person name="Henrissat B."/>
            <person name="Grigoriev I.V."/>
            <person name="Hibbett D."/>
            <person name="Nagy L.G."/>
            <person name="Martin F.M."/>
        </authorList>
    </citation>
    <scope>NUCLEOTIDE SEQUENCE</scope>
    <source>
        <strain evidence="1">P2</strain>
    </source>
</reference>